<dbReference type="PANTHER" id="PTHR34792">
    <property type="entry name" value="OS02G0121500 PROTEIN"/>
    <property type="match status" value="1"/>
</dbReference>
<protein>
    <submittedName>
        <fullName evidence="3">Predicted protein</fullName>
    </submittedName>
</protein>
<name>F2EL02_HORVV</name>
<feature type="transmembrane region" description="Helical" evidence="2">
    <location>
        <begin position="111"/>
        <end position="131"/>
    </location>
</feature>
<feature type="compositionally biased region" description="Basic and acidic residues" evidence="1">
    <location>
        <begin position="12"/>
        <end position="21"/>
    </location>
</feature>
<dbReference type="PANTHER" id="PTHR34792:SF1">
    <property type="entry name" value="OS02G0121500 PROTEIN"/>
    <property type="match status" value="1"/>
</dbReference>
<keyword evidence="2" id="KW-1133">Transmembrane helix</keyword>
<dbReference type="EMBL" id="AK376830">
    <property type="protein sequence ID" value="BAK08024.1"/>
    <property type="molecule type" value="mRNA"/>
</dbReference>
<feature type="region of interest" description="Disordered" evidence="1">
    <location>
        <begin position="1"/>
        <end position="73"/>
    </location>
</feature>
<dbReference type="AlphaFoldDB" id="F2EL02"/>
<evidence type="ECO:0000256" key="2">
    <source>
        <dbReference type="SAM" id="Phobius"/>
    </source>
</evidence>
<keyword evidence="2" id="KW-0812">Transmembrane</keyword>
<sequence length="133" mass="14406">MRDSNNIIESEGGDHVAELNRKKGKKPKPLKWRSTNSDMNNRRDGEAEEGSDGGRDDGDDTVLSSLTRSTTGCGSLVGRKRARTLGKVAEDCDAVDPPVPRKLRSGTTNPCIWCLLKLAIGTALSLSLSIFTY</sequence>
<feature type="compositionally biased region" description="Polar residues" evidence="1">
    <location>
        <begin position="62"/>
        <end position="73"/>
    </location>
</feature>
<proteinExistence type="evidence at transcript level"/>
<reference evidence="3" key="1">
    <citation type="journal article" date="2011" name="Plant Physiol.">
        <title>Comprehensive sequence analysis of 24,783 barley full-length cDNAs derived from 12 clone libraries.</title>
        <authorList>
            <person name="Matsumoto T."/>
            <person name="Tanaka T."/>
            <person name="Sakai H."/>
            <person name="Amano N."/>
            <person name="Kanamori H."/>
            <person name="Kurita K."/>
            <person name="Kikuta A."/>
            <person name="Kamiya K."/>
            <person name="Yamamoto M."/>
            <person name="Ikawa H."/>
            <person name="Fujii N."/>
            <person name="Hori K."/>
            <person name="Itoh T."/>
            <person name="Sato K."/>
        </authorList>
    </citation>
    <scope>NUCLEOTIDE SEQUENCE</scope>
    <source>
        <tissue evidence="3">Flower</tissue>
    </source>
</reference>
<keyword evidence="2" id="KW-0472">Membrane</keyword>
<organism evidence="3">
    <name type="scientific">Hordeum vulgare subsp. vulgare</name>
    <name type="common">Domesticated barley</name>
    <dbReference type="NCBI Taxonomy" id="112509"/>
    <lineage>
        <taxon>Eukaryota</taxon>
        <taxon>Viridiplantae</taxon>
        <taxon>Streptophyta</taxon>
        <taxon>Embryophyta</taxon>
        <taxon>Tracheophyta</taxon>
        <taxon>Spermatophyta</taxon>
        <taxon>Magnoliopsida</taxon>
        <taxon>Liliopsida</taxon>
        <taxon>Poales</taxon>
        <taxon>Poaceae</taxon>
        <taxon>BOP clade</taxon>
        <taxon>Pooideae</taxon>
        <taxon>Triticodae</taxon>
        <taxon>Triticeae</taxon>
        <taxon>Hordeinae</taxon>
        <taxon>Hordeum</taxon>
    </lineage>
</organism>
<evidence type="ECO:0000313" key="3">
    <source>
        <dbReference type="EMBL" id="BAK08024.1"/>
    </source>
</evidence>
<dbReference type="InterPro" id="IPR040305">
    <property type="entry name" value="At1g75730-like"/>
</dbReference>
<accession>F2EL02</accession>
<evidence type="ECO:0000256" key="1">
    <source>
        <dbReference type="SAM" id="MobiDB-lite"/>
    </source>
</evidence>
<feature type="compositionally biased region" description="Basic residues" evidence="1">
    <location>
        <begin position="22"/>
        <end position="31"/>
    </location>
</feature>